<gene>
    <name evidence="3" type="ORF">FCM35_KLT00380</name>
    <name evidence="2" type="ORF">FCM35_KLT17248</name>
</gene>
<accession>A0A833VH08</accession>
<proteinExistence type="predicted"/>
<dbReference type="OrthoDB" id="716835at2759"/>
<evidence type="ECO:0000313" key="4">
    <source>
        <dbReference type="Proteomes" id="UP000623129"/>
    </source>
</evidence>
<dbReference type="GO" id="GO:0042802">
    <property type="term" value="F:identical protein binding"/>
    <property type="evidence" value="ECO:0007669"/>
    <property type="project" value="TreeGrafter"/>
</dbReference>
<dbReference type="AlphaFoldDB" id="A0A833VH08"/>
<dbReference type="Pfam" id="PF06418">
    <property type="entry name" value="CTP_synth_N"/>
    <property type="match status" value="1"/>
</dbReference>
<dbReference type="InterPro" id="IPR004468">
    <property type="entry name" value="CTP_synthase"/>
</dbReference>
<comment type="caution">
    <text evidence="2">The sequence shown here is derived from an EMBL/GenBank/DDBJ whole genome shotgun (WGS) entry which is preliminary data.</text>
</comment>
<dbReference type="GO" id="GO:0006241">
    <property type="term" value="P:CTP biosynthetic process"/>
    <property type="evidence" value="ECO:0007669"/>
    <property type="project" value="TreeGrafter"/>
</dbReference>
<dbReference type="Gene3D" id="3.40.50.300">
    <property type="entry name" value="P-loop containing nucleotide triphosphate hydrolases"/>
    <property type="match status" value="1"/>
</dbReference>
<sequence length="84" mass="9143">MQLCGPDESGYNESVIVNAGDIESMPFIEALGQFSYRVGQRNFCLVHVSLVPVLNTVGEQKTKPTQHSVRGLRGLGLGLALVYH</sequence>
<dbReference type="GO" id="GO:0003883">
    <property type="term" value="F:CTP synthase activity"/>
    <property type="evidence" value="ECO:0007669"/>
    <property type="project" value="InterPro"/>
</dbReference>
<evidence type="ECO:0000259" key="1">
    <source>
        <dbReference type="Pfam" id="PF06418"/>
    </source>
</evidence>
<evidence type="ECO:0000313" key="3">
    <source>
        <dbReference type="EMBL" id="KAF3341742.1"/>
    </source>
</evidence>
<name>A0A833VH08_9POAL</name>
<dbReference type="GO" id="GO:0019856">
    <property type="term" value="P:pyrimidine nucleobase biosynthetic process"/>
    <property type="evidence" value="ECO:0007669"/>
    <property type="project" value="TreeGrafter"/>
</dbReference>
<dbReference type="EMBL" id="SWLB01000001">
    <property type="protein sequence ID" value="KAF3341742.1"/>
    <property type="molecule type" value="Genomic_DNA"/>
</dbReference>
<dbReference type="PANTHER" id="PTHR11550">
    <property type="entry name" value="CTP SYNTHASE"/>
    <property type="match status" value="1"/>
</dbReference>
<dbReference type="InterPro" id="IPR017456">
    <property type="entry name" value="CTP_synthase_N"/>
</dbReference>
<reference evidence="2" key="1">
    <citation type="submission" date="2020-01" db="EMBL/GenBank/DDBJ databases">
        <title>Genome sequence of Kobresia littledalei, the first chromosome-level genome in the family Cyperaceae.</title>
        <authorList>
            <person name="Qu G."/>
        </authorList>
    </citation>
    <scope>NUCLEOTIDE SEQUENCE</scope>
    <source>
        <strain evidence="2">C.B.Clarke</strain>
        <tissue evidence="2">Leaf</tissue>
    </source>
</reference>
<organism evidence="2 4">
    <name type="scientific">Carex littledalei</name>
    <dbReference type="NCBI Taxonomy" id="544730"/>
    <lineage>
        <taxon>Eukaryota</taxon>
        <taxon>Viridiplantae</taxon>
        <taxon>Streptophyta</taxon>
        <taxon>Embryophyta</taxon>
        <taxon>Tracheophyta</taxon>
        <taxon>Spermatophyta</taxon>
        <taxon>Magnoliopsida</taxon>
        <taxon>Liliopsida</taxon>
        <taxon>Poales</taxon>
        <taxon>Cyperaceae</taxon>
        <taxon>Cyperoideae</taxon>
        <taxon>Cariceae</taxon>
        <taxon>Carex</taxon>
        <taxon>Carex subgen. Euthyceras</taxon>
    </lineage>
</organism>
<evidence type="ECO:0000313" key="2">
    <source>
        <dbReference type="EMBL" id="KAF3338411.1"/>
    </source>
</evidence>
<feature type="domain" description="CTP synthase N-terminal" evidence="1">
    <location>
        <begin position="19"/>
        <end position="81"/>
    </location>
</feature>
<dbReference type="InterPro" id="IPR027417">
    <property type="entry name" value="P-loop_NTPase"/>
</dbReference>
<dbReference type="SUPFAM" id="SSF52540">
    <property type="entry name" value="P-loop containing nucleoside triphosphate hydrolases"/>
    <property type="match status" value="1"/>
</dbReference>
<keyword evidence="4" id="KW-1185">Reference proteome</keyword>
<dbReference type="Proteomes" id="UP000623129">
    <property type="component" value="Unassembled WGS sequence"/>
</dbReference>
<dbReference type="EMBL" id="SWLB01000005">
    <property type="protein sequence ID" value="KAF3338411.1"/>
    <property type="molecule type" value="Genomic_DNA"/>
</dbReference>
<dbReference type="PANTHER" id="PTHR11550:SF0">
    <property type="entry name" value="CTP SYNTHASE-RELATED"/>
    <property type="match status" value="1"/>
</dbReference>
<protein>
    <submittedName>
        <fullName evidence="2 3">CTP synthase</fullName>
    </submittedName>
</protein>